<dbReference type="GO" id="GO:0046026">
    <property type="term" value="F:precorrin-4 C11-methyltransferase activity"/>
    <property type="evidence" value="ECO:0007669"/>
    <property type="project" value="InterPro"/>
</dbReference>
<comment type="pathway">
    <text evidence="1">Cofactor biosynthesis; adenosylcobalamin biosynthesis.</text>
</comment>
<evidence type="ECO:0000256" key="5">
    <source>
        <dbReference type="ARBA" id="ARBA00022679"/>
    </source>
</evidence>
<dbReference type="InterPro" id="IPR035996">
    <property type="entry name" value="4pyrrol_Methylase_sf"/>
</dbReference>
<keyword evidence="5 8" id="KW-0808">Transferase</keyword>
<dbReference type="PANTHER" id="PTHR45790:SF4">
    <property type="entry name" value="COBALT-PRECORRIN-4 C(11)-METHYLTRANSFERASE"/>
    <property type="match status" value="1"/>
</dbReference>
<organism evidence="8 9">
    <name type="scientific">Desulfofustis glycolicus DSM 9705</name>
    <dbReference type="NCBI Taxonomy" id="1121409"/>
    <lineage>
        <taxon>Bacteria</taxon>
        <taxon>Pseudomonadati</taxon>
        <taxon>Thermodesulfobacteriota</taxon>
        <taxon>Desulfobulbia</taxon>
        <taxon>Desulfobulbales</taxon>
        <taxon>Desulfocapsaceae</taxon>
        <taxon>Desulfofustis</taxon>
    </lineage>
</organism>
<dbReference type="Gene3D" id="3.30.950.10">
    <property type="entry name" value="Methyltransferase, Cobalt-precorrin-4 Transmethylase, Domain 2"/>
    <property type="match status" value="1"/>
</dbReference>
<protein>
    <submittedName>
        <fullName evidence="8">Cobalt-precorrin 4 C11-methyltransferase</fullName>
    </submittedName>
</protein>
<dbReference type="InterPro" id="IPR000878">
    <property type="entry name" value="4pyrrol_Mease"/>
</dbReference>
<keyword evidence="6" id="KW-0949">S-adenosyl-L-methionine</keyword>
<dbReference type="EMBL" id="FQXS01000004">
    <property type="protein sequence ID" value="SHH60307.1"/>
    <property type="molecule type" value="Genomic_DNA"/>
</dbReference>
<dbReference type="Gene3D" id="3.40.1010.10">
    <property type="entry name" value="Cobalt-precorrin-4 Transmethylase, Domain 1"/>
    <property type="match status" value="1"/>
</dbReference>
<evidence type="ECO:0000313" key="9">
    <source>
        <dbReference type="Proteomes" id="UP000184139"/>
    </source>
</evidence>
<dbReference type="Proteomes" id="UP000184139">
    <property type="component" value="Unassembled WGS sequence"/>
</dbReference>
<dbReference type="NCBIfam" id="TIGR01465">
    <property type="entry name" value="cobM_cbiF"/>
    <property type="match status" value="1"/>
</dbReference>
<accession>A0A1M5UBG3</accession>
<keyword evidence="3" id="KW-0169">Cobalamin biosynthesis</keyword>
<dbReference type="PANTHER" id="PTHR45790">
    <property type="entry name" value="SIROHEME SYNTHASE-RELATED"/>
    <property type="match status" value="1"/>
</dbReference>
<dbReference type="SUPFAM" id="SSF53790">
    <property type="entry name" value="Tetrapyrrole methylase"/>
    <property type="match status" value="1"/>
</dbReference>
<dbReference type="RefSeq" id="WP_073374030.1">
    <property type="nucleotide sequence ID" value="NZ_FQXS01000004.1"/>
</dbReference>
<evidence type="ECO:0000256" key="3">
    <source>
        <dbReference type="ARBA" id="ARBA00022573"/>
    </source>
</evidence>
<evidence type="ECO:0000256" key="4">
    <source>
        <dbReference type="ARBA" id="ARBA00022603"/>
    </source>
</evidence>
<keyword evidence="4 8" id="KW-0489">Methyltransferase</keyword>
<gene>
    <name evidence="8" type="ORF">SAMN02745124_01119</name>
</gene>
<dbReference type="GO" id="GO:0009236">
    <property type="term" value="P:cobalamin biosynthetic process"/>
    <property type="evidence" value="ECO:0007669"/>
    <property type="project" value="UniProtKB-UniPathway"/>
</dbReference>
<dbReference type="InterPro" id="IPR003043">
    <property type="entry name" value="Uropor_MeTrfase_CS"/>
</dbReference>
<dbReference type="GO" id="GO:0032259">
    <property type="term" value="P:methylation"/>
    <property type="evidence" value="ECO:0007669"/>
    <property type="project" value="UniProtKB-KW"/>
</dbReference>
<dbReference type="UniPathway" id="UPA00148"/>
<dbReference type="InterPro" id="IPR014776">
    <property type="entry name" value="4pyrrole_Mease_sub2"/>
</dbReference>
<feature type="domain" description="Tetrapyrrole methylase" evidence="7">
    <location>
        <begin position="11"/>
        <end position="215"/>
    </location>
</feature>
<evidence type="ECO:0000256" key="1">
    <source>
        <dbReference type="ARBA" id="ARBA00004953"/>
    </source>
</evidence>
<dbReference type="PROSITE" id="PS00839">
    <property type="entry name" value="SUMT_1"/>
    <property type="match status" value="1"/>
</dbReference>
<dbReference type="CDD" id="cd11641">
    <property type="entry name" value="Precorrin-4_C11-MT"/>
    <property type="match status" value="1"/>
</dbReference>
<sequence length="262" mass="27382">MTKQQSKPDGKVYFIGAGPGAVDLITVRGRRLIDTADCIIYAGSLVNPELFSGCRVPLHDSAALHLDEMIEIMAAVVDQGGSVARVHTGDPSLYGAIAEQITRLEQRGIAYEVVPGVSSAFAAAAALGVELTLPEVTQSVIITRREGRTPVPERESLPRLGAAGATMMIFLSVAMIEDVVADLLAGGYPIDTPVAVVMKASWPDQQVVTGTLADIAAAVQSAGIAKTAMICVGKVFGSKQPPARSRLYDPDFSHGCRPGGGL</sequence>
<dbReference type="STRING" id="1121409.SAMN02745124_01119"/>
<evidence type="ECO:0000256" key="2">
    <source>
        <dbReference type="ARBA" id="ARBA00005879"/>
    </source>
</evidence>
<dbReference type="InterPro" id="IPR050161">
    <property type="entry name" value="Siro_Cobalamin_biosynth"/>
</dbReference>
<dbReference type="InterPro" id="IPR014777">
    <property type="entry name" value="4pyrrole_Mease_sub1"/>
</dbReference>
<dbReference type="AlphaFoldDB" id="A0A1M5UBG3"/>
<comment type="similarity">
    <text evidence="2">Belongs to the precorrin methyltransferase family.</text>
</comment>
<evidence type="ECO:0000313" key="8">
    <source>
        <dbReference type="EMBL" id="SHH60307.1"/>
    </source>
</evidence>
<reference evidence="8 9" key="1">
    <citation type="submission" date="2016-11" db="EMBL/GenBank/DDBJ databases">
        <authorList>
            <person name="Jaros S."/>
            <person name="Januszkiewicz K."/>
            <person name="Wedrychowicz H."/>
        </authorList>
    </citation>
    <scope>NUCLEOTIDE SEQUENCE [LARGE SCALE GENOMIC DNA]</scope>
    <source>
        <strain evidence="8 9">DSM 9705</strain>
    </source>
</reference>
<name>A0A1M5UBG3_9BACT</name>
<dbReference type="InterPro" id="IPR006362">
    <property type="entry name" value="Cbl_synth_CobM/CibF"/>
</dbReference>
<evidence type="ECO:0000256" key="6">
    <source>
        <dbReference type="ARBA" id="ARBA00022691"/>
    </source>
</evidence>
<dbReference type="Pfam" id="PF00590">
    <property type="entry name" value="TP_methylase"/>
    <property type="match status" value="1"/>
</dbReference>
<keyword evidence="9" id="KW-1185">Reference proteome</keyword>
<dbReference type="OrthoDB" id="9815856at2"/>
<evidence type="ECO:0000259" key="7">
    <source>
        <dbReference type="Pfam" id="PF00590"/>
    </source>
</evidence>
<proteinExistence type="inferred from homology"/>